<dbReference type="GO" id="GO:0046872">
    <property type="term" value="F:metal ion binding"/>
    <property type="evidence" value="ECO:0007669"/>
    <property type="project" value="UniProtKB-KW"/>
</dbReference>
<evidence type="ECO:0000256" key="9">
    <source>
        <dbReference type="ARBA" id="ARBA00022729"/>
    </source>
</evidence>
<evidence type="ECO:0000256" key="8">
    <source>
        <dbReference type="ARBA" id="ARBA00022723"/>
    </source>
</evidence>
<keyword evidence="12" id="KW-0408">Iron</keyword>
<comment type="function">
    <text evidence="1">Electron transfer subunit of the periplasmic nitrate reductase complex NapAB. Receives electrons from the membrane-anchored tetraheme c-type NapC protein and transfers these to NapA subunit, thus allowing electron flow between membrane and periplasm. Essential for periplasmic nitrate reduction with nitrate as the terminal electron acceptor.</text>
</comment>
<evidence type="ECO:0000256" key="6">
    <source>
        <dbReference type="ARBA" id="ARBA00022448"/>
    </source>
</evidence>
<dbReference type="Pfam" id="PF03892">
    <property type="entry name" value="NapB"/>
    <property type="match status" value="1"/>
</dbReference>
<evidence type="ECO:0000256" key="13">
    <source>
        <dbReference type="ARBA" id="ARBA00031832"/>
    </source>
</evidence>
<comment type="subcellular location">
    <subcellularLocation>
        <location evidence="2">Periplasm</location>
    </subcellularLocation>
</comment>
<keyword evidence="16" id="KW-1185">Reference proteome</keyword>
<sequence>MARFRSFFRIFPVVALAAALLALIASGAAAETGEAPAPKPPLVPHALAGYKMSPTVNDCLTCHGPATAAKAATKAASDAHFVHRDGARIDKLLATRVYCNQCHLPAPDAKPLAATGDRP</sequence>
<evidence type="ECO:0000256" key="1">
    <source>
        <dbReference type="ARBA" id="ARBA00002599"/>
    </source>
</evidence>
<comment type="similarity">
    <text evidence="3">Belongs to the NapB family.</text>
</comment>
<dbReference type="InterPro" id="IPR036280">
    <property type="entry name" value="Multihaem_cyt_sf"/>
</dbReference>
<keyword evidence="10" id="KW-0574">Periplasm</keyword>
<evidence type="ECO:0000256" key="11">
    <source>
        <dbReference type="ARBA" id="ARBA00022982"/>
    </source>
</evidence>
<gene>
    <name evidence="15" type="ORF">SAMN06265338_10128</name>
</gene>
<dbReference type="Gene3D" id="1.10.1130.10">
    <property type="entry name" value="Flavocytochrome C3, Chain A"/>
    <property type="match status" value="1"/>
</dbReference>
<dbReference type="RefSeq" id="WP_088518548.1">
    <property type="nucleotide sequence ID" value="NZ_FYDG01000001.1"/>
</dbReference>
<dbReference type="GO" id="GO:0009061">
    <property type="term" value="P:anaerobic respiration"/>
    <property type="evidence" value="ECO:0007669"/>
    <property type="project" value="InterPro"/>
</dbReference>
<keyword evidence="11" id="KW-0249">Electron transport</keyword>
<evidence type="ECO:0000256" key="12">
    <source>
        <dbReference type="ARBA" id="ARBA00023004"/>
    </source>
</evidence>
<evidence type="ECO:0000256" key="4">
    <source>
        <dbReference type="ARBA" id="ARBA00011752"/>
    </source>
</evidence>
<evidence type="ECO:0000313" key="15">
    <source>
        <dbReference type="EMBL" id="SNB51053.1"/>
    </source>
</evidence>
<name>A0A212PVW3_RHOAC</name>
<dbReference type="SUPFAM" id="SSF48695">
    <property type="entry name" value="Multiheme cytochromes"/>
    <property type="match status" value="1"/>
</dbReference>
<evidence type="ECO:0000256" key="7">
    <source>
        <dbReference type="ARBA" id="ARBA00022617"/>
    </source>
</evidence>
<reference evidence="16" key="1">
    <citation type="submission" date="2017-06" db="EMBL/GenBank/DDBJ databases">
        <authorList>
            <person name="Varghese N."/>
            <person name="Submissions S."/>
        </authorList>
    </citation>
    <scope>NUCLEOTIDE SEQUENCE [LARGE SCALE GENOMIC DNA]</scope>
    <source>
        <strain evidence="16">DSM 137</strain>
    </source>
</reference>
<evidence type="ECO:0000256" key="5">
    <source>
        <dbReference type="ARBA" id="ARBA00013773"/>
    </source>
</evidence>
<dbReference type="PANTHER" id="PTHR38604:SF1">
    <property type="entry name" value="PERIPLASMIC NITRATE REDUCTASE, ELECTRON TRANSFER SUBUNIT"/>
    <property type="match status" value="1"/>
</dbReference>
<keyword evidence="8" id="KW-0479">Metal-binding</keyword>
<keyword evidence="9 14" id="KW-0732">Signal</keyword>
<dbReference type="EMBL" id="FYDG01000001">
    <property type="protein sequence ID" value="SNB51053.1"/>
    <property type="molecule type" value="Genomic_DNA"/>
</dbReference>
<protein>
    <recommendedName>
        <fullName evidence="5">Periplasmic nitrate reductase, electron transfer subunit</fullName>
    </recommendedName>
    <alternativeName>
        <fullName evidence="13">Diheme cytochrome c NapB</fullName>
    </alternativeName>
</protein>
<accession>A0A212PVW3</accession>
<dbReference type="Proteomes" id="UP000198418">
    <property type="component" value="Unassembled WGS sequence"/>
</dbReference>
<dbReference type="AlphaFoldDB" id="A0A212PVW3"/>
<keyword evidence="6" id="KW-0813">Transport</keyword>
<evidence type="ECO:0000256" key="14">
    <source>
        <dbReference type="SAM" id="SignalP"/>
    </source>
</evidence>
<evidence type="ECO:0000256" key="10">
    <source>
        <dbReference type="ARBA" id="ARBA00022764"/>
    </source>
</evidence>
<dbReference type="PANTHER" id="PTHR38604">
    <property type="entry name" value="PERIPLASMIC NITRATE REDUCTASE, ELECTRON TRANSFER SUBUNIT"/>
    <property type="match status" value="1"/>
</dbReference>
<evidence type="ECO:0000256" key="3">
    <source>
        <dbReference type="ARBA" id="ARBA00007368"/>
    </source>
</evidence>
<dbReference type="InterPro" id="IPR005591">
    <property type="entry name" value="NapB"/>
</dbReference>
<keyword evidence="7" id="KW-0349">Heme</keyword>
<dbReference type="OrthoDB" id="13290at2"/>
<organism evidence="15 16">
    <name type="scientific">Rhodoblastus acidophilus</name>
    <name type="common">Rhodopseudomonas acidophila</name>
    <dbReference type="NCBI Taxonomy" id="1074"/>
    <lineage>
        <taxon>Bacteria</taxon>
        <taxon>Pseudomonadati</taxon>
        <taxon>Pseudomonadota</taxon>
        <taxon>Alphaproteobacteria</taxon>
        <taxon>Hyphomicrobiales</taxon>
        <taxon>Rhodoblastaceae</taxon>
        <taxon>Rhodoblastus</taxon>
    </lineage>
</organism>
<feature type="signal peptide" evidence="14">
    <location>
        <begin position="1"/>
        <end position="30"/>
    </location>
</feature>
<proteinExistence type="inferred from homology"/>
<evidence type="ECO:0000313" key="16">
    <source>
        <dbReference type="Proteomes" id="UP000198418"/>
    </source>
</evidence>
<feature type="chain" id="PRO_5012645844" description="Periplasmic nitrate reductase, electron transfer subunit" evidence="14">
    <location>
        <begin position="31"/>
        <end position="119"/>
    </location>
</feature>
<comment type="subunit">
    <text evidence="4">Component of the periplasmic nitrate reductase NapAB complex composed of NapA and NapB.</text>
</comment>
<dbReference type="GO" id="GO:0042597">
    <property type="term" value="C:periplasmic space"/>
    <property type="evidence" value="ECO:0007669"/>
    <property type="project" value="UniProtKB-SubCell"/>
</dbReference>
<evidence type="ECO:0000256" key="2">
    <source>
        <dbReference type="ARBA" id="ARBA00004418"/>
    </source>
</evidence>